<organism evidence="1 2">
    <name type="scientific">Polyporus arcularius HHB13444</name>
    <dbReference type="NCBI Taxonomy" id="1314778"/>
    <lineage>
        <taxon>Eukaryota</taxon>
        <taxon>Fungi</taxon>
        <taxon>Dikarya</taxon>
        <taxon>Basidiomycota</taxon>
        <taxon>Agaricomycotina</taxon>
        <taxon>Agaricomycetes</taxon>
        <taxon>Polyporales</taxon>
        <taxon>Polyporaceae</taxon>
        <taxon>Polyporus</taxon>
    </lineage>
</organism>
<keyword evidence="2" id="KW-1185">Reference proteome</keyword>
<accession>A0A5C3PXQ5</accession>
<proteinExistence type="predicted"/>
<name>A0A5C3PXQ5_9APHY</name>
<reference evidence="1 2" key="1">
    <citation type="journal article" date="2019" name="Nat. Ecol. Evol.">
        <title>Megaphylogeny resolves global patterns of mushroom evolution.</title>
        <authorList>
            <person name="Varga T."/>
            <person name="Krizsan K."/>
            <person name="Foldi C."/>
            <person name="Dima B."/>
            <person name="Sanchez-Garcia M."/>
            <person name="Sanchez-Ramirez S."/>
            <person name="Szollosi G.J."/>
            <person name="Szarkandi J.G."/>
            <person name="Papp V."/>
            <person name="Albert L."/>
            <person name="Andreopoulos W."/>
            <person name="Angelini C."/>
            <person name="Antonin V."/>
            <person name="Barry K.W."/>
            <person name="Bougher N.L."/>
            <person name="Buchanan P."/>
            <person name="Buyck B."/>
            <person name="Bense V."/>
            <person name="Catcheside P."/>
            <person name="Chovatia M."/>
            <person name="Cooper J."/>
            <person name="Damon W."/>
            <person name="Desjardin D."/>
            <person name="Finy P."/>
            <person name="Geml J."/>
            <person name="Haridas S."/>
            <person name="Hughes K."/>
            <person name="Justo A."/>
            <person name="Karasinski D."/>
            <person name="Kautmanova I."/>
            <person name="Kiss B."/>
            <person name="Kocsube S."/>
            <person name="Kotiranta H."/>
            <person name="LaButti K.M."/>
            <person name="Lechner B.E."/>
            <person name="Liimatainen K."/>
            <person name="Lipzen A."/>
            <person name="Lukacs Z."/>
            <person name="Mihaltcheva S."/>
            <person name="Morgado L.N."/>
            <person name="Niskanen T."/>
            <person name="Noordeloos M.E."/>
            <person name="Ohm R.A."/>
            <person name="Ortiz-Santana B."/>
            <person name="Ovrebo C."/>
            <person name="Racz N."/>
            <person name="Riley R."/>
            <person name="Savchenko A."/>
            <person name="Shiryaev A."/>
            <person name="Soop K."/>
            <person name="Spirin V."/>
            <person name="Szebenyi C."/>
            <person name="Tomsovsky M."/>
            <person name="Tulloss R.E."/>
            <person name="Uehling J."/>
            <person name="Grigoriev I.V."/>
            <person name="Vagvolgyi C."/>
            <person name="Papp T."/>
            <person name="Martin F.M."/>
            <person name="Miettinen O."/>
            <person name="Hibbett D.S."/>
            <person name="Nagy L.G."/>
        </authorList>
    </citation>
    <scope>NUCLEOTIDE SEQUENCE [LARGE SCALE GENOMIC DNA]</scope>
    <source>
        <strain evidence="1 2">HHB13444</strain>
    </source>
</reference>
<sequence length="167" mass="17737">MYRPLNSTRGNFVTLRRAERPGNPSWTYFCVYTALMVSDGCSLLLADGCARYSPKDVASVTAGCANVLHVGRRVDLSVSLPTLTVSGDVAGIRAAPGSCTSMTASSSARYFCALAAPAAGAVHSSERRAPPSIVRLLAHIHPAVLTKLTSCPNASTKWLPWLLYKPV</sequence>
<dbReference type="Proteomes" id="UP000308197">
    <property type="component" value="Unassembled WGS sequence"/>
</dbReference>
<dbReference type="InParanoid" id="A0A5C3PXQ5"/>
<dbReference type="EMBL" id="ML210994">
    <property type="protein sequence ID" value="TFK92668.1"/>
    <property type="molecule type" value="Genomic_DNA"/>
</dbReference>
<protein>
    <submittedName>
        <fullName evidence="1">Uncharacterized protein</fullName>
    </submittedName>
</protein>
<dbReference type="AlphaFoldDB" id="A0A5C3PXQ5"/>
<evidence type="ECO:0000313" key="2">
    <source>
        <dbReference type="Proteomes" id="UP000308197"/>
    </source>
</evidence>
<evidence type="ECO:0000313" key="1">
    <source>
        <dbReference type="EMBL" id="TFK92668.1"/>
    </source>
</evidence>
<gene>
    <name evidence="1" type="ORF">K466DRAFT_205955</name>
</gene>